<name>A0A916DQK0_9BACT</name>
<dbReference type="InterPro" id="IPR002491">
    <property type="entry name" value="ABC_transptr_periplasmic_BD"/>
</dbReference>
<dbReference type="PANTHER" id="PTHR30535">
    <property type="entry name" value="VITAMIN B12-BINDING PROTEIN"/>
    <property type="match status" value="1"/>
</dbReference>
<dbReference type="SUPFAM" id="SSF53807">
    <property type="entry name" value="Helical backbone' metal receptor"/>
    <property type="match status" value="1"/>
</dbReference>
<dbReference type="Pfam" id="PF01497">
    <property type="entry name" value="Peripla_BP_2"/>
    <property type="match status" value="1"/>
</dbReference>
<evidence type="ECO:0000259" key="2">
    <source>
        <dbReference type="PROSITE" id="PS50983"/>
    </source>
</evidence>
<feature type="domain" description="Fe/B12 periplasmic-binding" evidence="2">
    <location>
        <begin position="20"/>
        <end position="266"/>
    </location>
</feature>
<accession>A0A916DQK0</accession>
<keyword evidence="4" id="KW-1185">Reference proteome</keyword>
<dbReference type="RefSeq" id="WP_264792030.1">
    <property type="nucleotide sequence ID" value="NZ_AP026867.1"/>
</dbReference>
<dbReference type="PANTHER" id="PTHR30535:SF35">
    <property type="entry name" value="PERIPLASMIC BINDING PROTEIN"/>
    <property type="match status" value="1"/>
</dbReference>
<dbReference type="PROSITE" id="PS50983">
    <property type="entry name" value="FE_B12_PBP"/>
    <property type="match status" value="1"/>
</dbReference>
<keyword evidence="3" id="KW-0675">Receptor</keyword>
<keyword evidence="1" id="KW-0732">Signal</keyword>
<sequence length="269" mass="31730">MKSVRDQMQALIQLPEHPKRIVSLVPSQTELLYYWGLGDRVVGITKFCIHPKEWYKTKTRVGGTKKINFDVIEALEPDLIIGNKEENEQKDIEFLKKRYPVWMSDMQRLDEVWDMMHSLGTVLNVEEQSKRLVQQLKTDFEDLRTTTKGRQWRVAYFIWKDPFMVAASNTFIDTVLQQAGFENAFRDFERYPEVGIAEIQQQQPELIFLSSEPYPFRAKHIHLFQQICPTARIEIVDGELFSWYGARLLHTVDYIKELQEKLEQGVKDN</sequence>
<reference evidence="3" key="1">
    <citation type="submission" date="2022-09" db="EMBL/GenBank/DDBJ databases">
        <title>Aureispira anguillicida sp. nov., isolated from Leptocephalus of Japanese eel Anguilla japonica.</title>
        <authorList>
            <person name="Yuasa K."/>
            <person name="Mekata T."/>
            <person name="Ikunari K."/>
        </authorList>
    </citation>
    <scope>NUCLEOTIDE SEQUENCE</scope>
    <source>
        <strain evidence="3">EL160426</strain>
    </source>
</reference>
<evidence type="ECO:0000256" key="1">
    <source>
        <dbReference type="ARBA" id="ARBA00022729"/>
    </source>
</evidence>
<gene>
    <name evidence="3" type="ORF">AsAng_0014700</name>
</gene>
<dbReference type="EMBL" id="AP026867">
    <property type="protein sequence ID" value="BDS10761.1"/>
    <property type="molecule type" value="Genomic_DNA"/>
</dbReference>
<dbReference type="InterPro" id="IPR050902">
    <property type="entry name" value="ABC_Transporter_SBP"/>
</dbReference>
<dbReference type="Gene3D" id="3.40.50.1980">
    <property type="entry name" value="Nitrogenase molybdenum iron protein domain"/>
    <property type="match status" value="2"/>
</dbReference>
<dbReference type="NCBIfam" id="NF038402">
    <property type="entry name" value="TroA_like"/>
    <property type="match status" value="1"/>
</dbReference>
<dbReference type="KEGG" id="aup:AsAng_0014700"/>
<evidence type="ECO:0000313" key="3">
    <source>
        <dbReference type="EMBL" id="BDS10761.1"/>
    </source>
</evidence>
<protein>
    <submittedName>
        <fullName evidence="3">Helical backbone metal receptor</fullName>
    </submittedName>
</protein>
<dbReference type="AlphaFoldDB" id="A0A916DQK0"/>
<dbReference type="InterPro" id="IPR054828">
    <property type="entry name" value="Vit_B12_bind_prot"/>
</dbReference>
<dbReference type="Proteomes" id="UP001060919">
    <property type="component" value="Chromosome"/>
</dbReference>
<proteinExistence type="predicted"/>
<organism evidence="3 4">
    <name type="scientific">Aureispira anguillae</name>
    <dbReference type="NCBI Taxonomy" id="2864201"/>
    <lineage>
        <taxon>Bacteria</taxon>
        <taxon>Pseudomonadati</taxon>
        <taxon>Bacteroidota</taxon>
        <taxon>Saprospiria</taxon>
        <taxon>Saprospirales</taxon>
        <taxon>Saprospiraceae</taxon>
        <taxon>Aureispira</taxon>
    </lineage>
</organism>
<evidence type="ECO:0000313" key="4">
    <source>
        <dbReference type="Proteomes" id="UP001060919"/>
    </source>
</evidence>